<dbReference type="PATRIC" id="fig|742738.3.peg.947"/>
<dbReference type="SUPFAM" id="SSF88659">
    <property type="entry name" value="Sigma3 and sigma4 domains of RNA polymerase sigma factors"/>
    <property type="match status" value="1"/>
</dbReference>
<reference evidence="1 2" key="1">
    <citation type="submission" date="2011-08" db="EMBL/GenBank/DDBJ databases">
        <title>The Genome Sequence of Clostridium orbiscindens 1_3_50AFAA.</title>
        <authorList>
            <consortium name="The Broad Institute Genome Sequencing Platform"/>
            <person name="Earl A."/>
            <person name="Ward D."/>
            <person name="Feldgarden M."/>
            <person name="Gevers D."/>
            <person name="Daigneault M."/>
            <person name="Strauss J."/>
            <person name="Allen-Vercoe E."/>
            <person name="Young S.K."/>
            <person name="Zeng Q."/>
            <person name="Gargeya S."/>
            <person name="Fitzgerald M."/>
            <person name="Haas B."/>
            <person name="Abouelleil A."/>
            <person name="Alvarado L."/>
            <person name="Arachchi H.M."/>
            <person name="Berlin A."/>
            <person name="Brown A."/>
            <person name="Chapman S.B."/>
            <person name="Chen Z."/>
            <person name="Dunbar C."/>
            <person name="Freedman E."/>
            <person name="Gearin G."/>
            <person name="Gellesch M."/>
            <person name="Goldberg J."/>
            <person name="Griggs A."/>
            <person name="Gujja S."/>
            <person name="Heiman D."/>
            <person name="Howarth C."/>
            <person name="Larson L."/>
            <person name="Lui A."/>
            <person name="MacDonald P.J.P."/>
            <person name="Montmayeur A."/>
            <person name="Murphy C."/>
            <person name="Neiman D."/>
            <person name="Pearson M."/>
            <person name="Priest M."/>
            <person name="Roberts A."/>
            <person name="Saif S."/>
            <person name="Shea T."/>
            <person name="Shenoy N."/>
            <person name="Sisk P."/>
            <person name="Stolte C."/>
            <person name="Sykes S."/>
            <person name="Wortman J."/>
            <person name="Nusbaum C."/>
            <person name="Birren B."/>
        </authorList>
    </citation>
    <scope>NUCLEOTIDE SEQUENCE [LARGE SCALE GENOMIC DNA]</scope>
    <source>
        <strain evidence="1 2">1_3_50AFAA</strain>
    </source>
</reference>
<dbReference type="eggNOG" id="COG1595">
    <property type="taxonomic scope" value="Bacteria"/>
</dbReference>
<dbReference type="RefSeq" id="WP_007492337.1">
    <property type="nucleotide sequence ID" value="NZ_KN174162.1"/>
</dbReference>
<name>A0A096DGC0_FLAPL</name>
<organism evidence="1 2">
    <name type="scientific">Flavonifractor plautii 1_3_50AFAA</name>
    <dbReference type="NCBI Taxonomy" id="742738"/>
    <lineage>
        <taxon>Bacteria</taxon>
        <taxon>Bacillati</taxon>
        <taxon>Bacillota</taxon>
        <taxon>Clostridia</taxon>
        <taxon>Eubacteriales</taxon>
        <taxon>Oscillospiraceae</taxon>
        <taxon>Flavonifractor</taxon>
    </lineage>
</organism>
<accession>A0A096DGC0</accession>
<dbReference type="Proteomes" id="UP000029585">
    <property type="component" value="Unassembled WGS sequence"/>
</dbReference>
<proteinExistence type="predicted"/>
<dbReference type="InterPro" id="IPR013324">
    <property type="entry name" value="RNA_pol_sigma_r3/r4-like"/>
</dbReference>
<dbReference type="AlphaFoldDB" id="A0A096DGC0"/>
<comment type="caution">
    <text evidence="1">The sequence shown here is derived from an EMBL/GenBank/DDBJ whole genome shotgun (WGS) entry which is preliminary data.</text>
</comment>
<dbReference type="Gene3D" id="1.10.10.10">
    <property type="entry name" value="Winged helix-like DNA-binding domain superfamily/Winged helix DNA-binding domain"/>
    <property type="match status" value="1"/>
</dbReference>
<evidence type="ECO:0008006" key="3">
    <source>
        <dbReference type="Google" id="ProtNLM"/>
    </source>
</evidence>
<dbReference type="EMBL" id="ADLO01000038">
    <property type="protein sequence ID" value="KGF56574.1"/>
    <property type="molecule type" value="Genomic_DNA"/>
</dbReference>
<gene>
    <name evidence="1" type="ORF">HMPREF9460_00918</name>
</gene>
<keyword evidence="2" id="KW-1185">Reference proteome</keyword>
<dbReference type="InterPro" id="IPR036388">
    <property type="entry name" value="WH-like_DNA-bd_sf"/>
</dbReference>
<sequence length="169" mass="19689">MNEEQGKFLEEIYHANFKRMLLELYPILKDMPSAQVAIQEAARIACQKPEEMMSSPNPAGWLRKTAGLVAKNMLREQARQKRTFLPLEVLLPESEPSEWDDSDRELVQLCLDVVSEEDFTLFRRVTLDGWAYVDAAKAAGISLWACYKRVERTQKKLRRAIEEHPERFF</sequence>
<evidence type="ECO:0000313" key="1">
    <source>
        <dbReference type="EMBL" id="KGF56574.1"/>
    </source>
</evidence>
<evidence type="ECO:0000313" key="2">
    <source>
        <dbReference type="Proteomes" id="UP000029585"/>
    </source>
</evidence>
<dbReference type="HOGENOM" id="CLU_047691_21_0_9"/>
<protein>
    <recommendedName>
        <fullName evidence="3">RNA polymerase sigma-70 region 2 domain-containing protein</fullName>
    </recommendedName>
</protein>
<dbReference type="GeneID" id="63972678"/>